<comment type="similarity">
    <text evidence="1 2">Belongs to the NAC-beta family.</text>
</comment>
<reference evidence="5 6" key="1">
    <citation type="submission" date="2016-10" db="EMBL/GenBank/DDBJ databases">
        <title>Reductive evolution of mitochondrial metabolism and differential evolution of invasion-related proteins in Cryptosporidium.</title>
        <authorList>
            <person name="Liu S."/>
            <person name="Roellig D.M."/>
            <person name="Guo Y."/>
            <person name="Li N."/>
            <person name="Frace M.A."/>
            <person name="Tang K."/>
            <person name="Zhang L."/>
            <person name="Feng Y."/>
            <person name="Xiao L."/>
        </authorList>
    </citation>
    <scope>NUCLEOTIDE SEQUENCE [LARGE SCALE GENOMIC DNA]</scope>
    <source>
        <strain evidence="5">30847</strain>
    </source>
</reference>
<feature type="region of interest" description="Disordered" evidence="3">
    <location>
        <begin position="135"/>
        <end position="162"/>
    </location>
</feature>
<gene>
    <name evidence="5" type="ORF">cand_005890</name>
</gene>
<dbReference type="InterPro" id="IPR002715">
    <property type="entry name" value="Nas_poly-pep-assoc_cplx_dom"/>
</dbReference>
<dbReference type="GeneID" id="92364774"/>
<keyword evidence="2" id="KW-0805">Transcription regulation</keyword>
<sequence>MSGLNLNEDAIEVARQKLRERFGAATQVGGKGTARRKKRAQKPAGGMDLKKFQTITNRFRCQTFPAIGDITMMRSDGTCLHFVNPKLQASVASNTYIISGNGQEKKIGDLPRQVNQMDLSAFLNDPKFRRLLQDSQSGNAPNLQSNEEDDIPDVVENFEEIE</sequence>
<evidence type="ECO:0000256" key="3">
    <source>
        <dbReference type="SAM" id="MobiDB-lite"/>
    </source>
</evidence>
<dbReference type="VEuPathDB" id="CryptoDB:cand_005890"/>
<dbReference type="Pfam" id="PF01849">
    <property type="entry name" value="NAC"/>
    <property type="match status" value="1"/>
</dbReference>
<keyword evidence="2" id="KW-0804">Transcription</keyword>
<accession>A0A1J4MQ52</accession>
<dbReference type="CDD" id="cd22055">
    <property type="entry name" value="NAC_BTF3"/>
    <property type="match status" value="1"/>
</dbReference>
<feature type="compositionally biased region" description="Polar residues" evidence="3">
    <location>
        <begin position="135"/>
        <end position="145"/>
    </location>
</feature>
<dbReference type="EMBL" id="LRBS01000067">
    <property type="protein sequence ID" value="OII76191.1"/>
    <property type="molecule type" value="Genomic_DNA"/>
</dbReference>
<protein>
    <recommendedName>
        <fullName evidence="2">Nascent polypeptide-associated complex subunit beta</fullName>
    </recommendedName>
</protein>
<organism evidence="5 6">
    <name type="scientific">Cryptosporidium andersoni</name>
    <dbReference type="NCBI Taxonomy" id="117008"/>
    <lineage>
        <taxon>Eukaryota</taxon>
        <taxon>Sar</taxon>
        <taxon>Alveolata</taxon>
        <taxon>Apicomplexa</taxon>
        <taxon>Conoidasida</taxon>
        <taxon>Coccidia</taxon>
        <taxon>Eucoccidiorida</taxon>
        <taxon>Eimeriorina</taxon>
        <taxon>Cryptosporidiidae</taxon>
        <taxon>Cryptosporidium</taxon>
    </lineage>
</organism>
<evidence type="ECO:0000313" key="6">
    <source>
        <dbReference type="Proteomes" id="UP000186804"/>
    </source>
</evidence>
<dbReference type="AlphaFoldDB" id="A0A1J4MQ52"/>
<comment type="subunit">
    <text evidence="2">Part of the nascent polypeptide-associated complex (NAC).</text>
</comment>
<dbReference type="InterPro" id="IPR038187">
    <property type="entry name" value="NAC_A/B_dom_sf"/>
</dbReference>
<dbReference type="PANTHER" id="PTHR10351">
    <property type="entry name" value="TRANSCRIPTION FACTOR BTF3 FAMILY MEMBER"/>
    <property type="match status" value="1"/>
</dbReference>
<dbReference type="SMART" id="SM01407">
    <property type="entry name" value="NAC"/>
    <property type="match status" value="1"/>
</dbReference>
<evidence type="ECO:0000313" key="5">
    <source>
        <dbReference type="EMBL" id="OII76191.1"/>
    </source>
</evidence>
<proteinExistence type="inferred from homology"/>
<feature type="domain" description="NAC-A/B" evidence="4">
    <location>
        <begin position="46"/>
        <end position="111"/>
    </location>
</feature>
<evidence type="ECO:0000259" key="4">
    <source>
        <dbReference type="PROSITE" id="PS51151"/>
    </source>
</evidence>
<feature type="region of interest" description="Disordered" evidence="3">
    <location>
        <begin position="24"/>
        <end position="44"/>
    </location>
</feature>
<comment type="caution">
    <text evidence="5">The sequence shown here is derived from an EMBL/GenBank/DDBJ whole genome shotgun (WGS) entry which is preliminary data.</text>
</comment>
<feature type="compositionally biased region" description="Acidic residues" evidence="3">
    <location>
        <begin position="146"/>
        <end position="162"/>
    </location>
</feature>
<dbReference type="RefSeq" id="XP_067068037.1">
    <property type="nucleotide sequence ID" value="XM_067210830.1"/>
</dbReference>
<keyword evidence="6" id="KW-1185">Reference proteome</keyword>
<name>A0A1J4MQ52_9CRYT</name>
<dbReference type="PROSITE" id="PS51151">
    <property type="entry name" value="NAC_AB"/>
    <property type="match status" value="1"/>
</dbReference>
<evidence type="ECO:0000256" key="2">
    <source>
        <dbReference type="RuleBase" id="RU361272"/>
    </source>
</evidence>
<dbReference type="InterPro" id="IPR039370">
    <property type="entry name" value="BTF3"/>
</dbReference>
<dbReference type="OrthoDB" id="8033832at2759"/>
<dbReference type="Proteomes" id="UP000186804">
    <property type="component" value="Unassembled WGS sequence"/>
</dbReference>
<dbReference type="Gene3D" id="2.20.70.30">
    <property type="entry name" value="Nascent polypeptide-associated complex domain"/>
    <property type="match status" value="1"/>
</dbReference>
<evidence type="ECO:0000256" key="1">
    <source>
        <dbReference type="ARBA" id="ARBA00005296"/>
    </source>
</evidence>